<dbReference type="PANTHER" id="PTHR31636">
    <property type="entry name" value="OSJNBA0084A10.13 PROTEIN-RELATED"/>
    <property type="match status" value="1"/>
</dbReference>
<dbReference type="Pfam" id="PF03514">
    <property type="entry name" value="GRAS"/>
    <property type="match status" value="1"/>
</dbReference>
<gene>
    <name evidence="5" type="ORF">Fot_34100</name>
</gene>
<dbReference type="PROSITE" id="PS50985">
    <property type="entry name" value="GRAS"/>
    <property type="match status" value="1"/>
</dbReference>
<protein>
    <submittedName>
        <fullName evidence="5">Nodulation-signaling pathway 2 protein-like</fullName>
    </submittedName>
</protein>
<keyword evidence="2" id="KW-0804">Transcription</keyword>
<comment type="similarity">
    <text evidence="3">Belongs to the GRAS family.</text>
</comment>
<feature type="region of interest" description="Leucine repeat II (LRII)" evidence="3">
    <location>
        <begin position="304"/>
        <end position="336"/>
    </location>
</feature>
<feature type="region of interest" description="Disordered" evidence="4">
    <location>
        <begin position="513"/>
        <end position="567"/>
    </location>
</feature>
<evidence type="ECO:0000256" key="2">
    <source>
        <dbReference type="ARBA" id="ARBA00023163"/>
    </source>
</evidence>
<feature type="short sequence motif" description="VHIID" evidence="3">
    <location>
        <begin position="257"/>
        <end position="261"/>
    </location>
</feature>
<dbReference type="InterPro" id="IPR005202">
    <property type="entry name" value="TF_GRAS"/>
</dbReference>
<name>A0ABD1SHQ0_9LAMI</name>
<dbReference type="EMBL" id="JBFOLJ010000010">
    <property type="protein sequence ID" value="KAL2500252.1"/>
    <property type="molecule type" value="Genomic_DNA"/>
</dbReference>
<comment type="caution">
    <text evidence="5">The sequence shown here is derived from an EMBL/GenBank/DDBJ whole genome shotgun (WGS) entry which is preliminary data.</text>
</comment>
<reference evidence="6" key="1">
    <citation type="submission" date="2024-07" db="EMBL/GenBank/DDBJ databases">
        <title>Two chromosome-level genome assemblies of Korean endemic species Abeliophyllum distichum and Forsythia ovata (Oleaceae).</title>
        <authorList>
            <person name="Jang H."/>
        </authorList>
    </citation>
    <scope>NUCLEOTIDE SEQUENCE [LARGE SCALE GENOMIC DNA]</scope>
</reference>
<keyword evidence="1" id="KW-0805">Transcription regulation</keyword>
<feature type="compositionally biased region" description="Basic and acidic residues" evidence="4">
    <location>
        <begin position="537"/>
        <end position="551"/>
    </location>
</feature>
<evidence type="ECO:0000313" key="5">
    <source>
        <dbReference type="EMBL" id="KAL2500252.1"/>
    </source>
</evidence>
<feature type="region of interest" description="SAW" evidence="3">
    <location>
        <begin position="445"/>
        <end position="523"/>
    </location>
</feature>
<dbReference type="Proteomes" id="UP001604277">
    <property type="component" value="Unassembled WGS sequence"/>
</dbReference>
<evidence type="ECO:0000256" key="4">
    <source>
        <dbReference type="SAM" id="MobiDB-lite"/>
    </source>
</evidence>
<keyword evidence="6" id="KW-1185">Reference proteome</keyword>
<evidence type="ECO:0000256" key="1">
    <source>
        <dbReference type="ARBA" id="ARBA00023015"/>
    </source>
</evidence>
<sequence>MMQSERILPSWETFNITCSNLDQTRLFDPQTEFFMGDDLDFSSSFTSPEESSVISSNSHIPTLFSDEIFDIPNLSDEILITSPMEGLETISSGEFADICGWINESDYERNFSTPVPMGGEEYSPCFSLESSENSVVFPLTNGSEKLPGDIEMDNESSLHHLIRAYGEATENGQKELAQVIVNSINEKSNPMGKTMERLAFYLFQLQENQGNYLRQESVKNLKEAFKAFYQGLPCGKFAHFTANLAILESMPDDAATLHIVDFDIGEGIQWPAVIEAISRTHKALKFTLIKLDDECSSPCWDVEGTKKGLQDHAREFGLKLQINEKSASDLASELIRTKKRGRGREWLVFNCMFRLPHMARRRRRSHVTEFLKVAKEILTNYEASAGMVTLGYGETEIYSRTFSGYSSFFDELLRHYRALFESLEQIFPIHLAAARTSVESLFLAPCMSSFSWFQDWEELSECFDLQSETRLEGRKLSQESLVEAKQIVNERENLYKAKIEEQREHEMVLEWKGTPLDLPPSESSNNEVGIEGVNNSDGEKRKSIRADDESKPVIQLPDFMKDFTGGS</sequence>
<organism evidence="5 6">
    <name type="scientific">Forsythia ovata</name>
    <dbReference type="NCBI Taxonomy" id="205694"/>
    <lineage>
        <taxon>Eukaryota</taxon>
        <taxon>Viridiplantae</taxon>
        <taxon>Streptophyta</taxon>
        <taxon>Embryophyta</taxon>
        <taxon>Tracheophyta</taxon>
        <taxon>Spermatophyta</taxon>
        <taxon>Magnoliopsida</taxon>
        <taxon>eudicotyledons</taxon>
        <taxon>Gunneridae</taxon>
        <taxon>Pentapetalae</taxon>
        <taxon>asterids</taxon>
        <taxon>lamiids</taxon>
        <taxon>Lamiales</taxon>
        <taxon>Oleaceae</taxon>
        <taxon>Forsythieae</taxon>
        <taxon>Forsythia</taxon>
    </lineage>
</organism>
<proteinExistence type="inferred from homology"/>
<evidence type="ECO:0000256" key="3">
    <source>
        <dbReference type="PROSITE-ProRule" id="PRU01191"/>
    </source>
</evidence>
<comment type="caution">
    <text evidence="3">Lacks conserved residue(s) required for the propagation of feature annotation.</text>
</comment>
<accession>A0ABD1SHQ0</accession>
<evidence type="ECO:0000313" key="6">
    <source>
        <dbReference type="Proteomes" id="UP001604277"/>
    </source>
</evidence>
<dbReference type="AlphaFoldDB" id="A0ABD1SHQ0"/>